<dbReference type="EMBL" id="CP000479">
    <property type="protein sequence ID" value="ABK66402.1"/>
    <property type="molecule type" value="Genomic_DNA"/>
</dbReference>
<accession>A0A0H2ZXL3</accession>
<evidence type="ECO:0000313" key="2">
    <source>
        <dbReference type="Proteomes" id="UP000001574"/>
    </source>
</evidence>
<name>A0A0H2ZXL3_MYCA1</name>
<protein>
    <submittedName>
        <fullName evidence="1">Gp37 protein</fullName>
    </submittedName>
</protein>
<dbReference type="Proteomes" id="UP000001574">
    <property type="component" value="Chromosome"/>
</dbReference>
<dbReference type="AlphaFoldDB" id="A0A0H2ZXL3"/>
<dbReference type="HOGENOM" id="CLU_923826_0_0_11"/>
<proteinExistence type="predicted"/>
<gene>
    <name evidence="1" type="ordered locus">MAV_0797</name>
</gene>
<evidence type="ECO:0000313" key="1">
    <source>
        <dbReference type="EMBL" id="ABK66402.1"/>
    </source>
</evidence>
<reference evidence="1 2" key="1">
    <citation type="submission" date="2006-10" db="EMBL/GenBank/DDBJ databases">
        <authorList>
            <person name="Fleischmann R.D."/>
            <person name="Dodson R.J."/>
            <person name="Haft D.H."/>
            <person name="Merkel J.S."/>
            <person name="Nelson W.C."/>
            <person name="Fraser C.M."/>
        </authorList>
    </citation>
    <scope>NUCLEOTIDE SEQUENCE [LARGE SCALE GENOMIC DNA]</scope>
    <source>
        <strain evidence="1 2">104</strain>
    </source>
</reference>
<dbReference type="RefSeq" id="WP_011723764.1">
    <property type="nucleotide sequence ID" value="NC_008595.1"/>
</dbReference>
<sequence length="301" mass="31153">MTAPAFYADPNGMYVTYNGQTYYLPGNTWSTNPDGSVTFNGSVWFPAAFNNASGAGIVVFGPGGGRASFPAVQAGPPGPAVKFTFQMIPVAYGTPLPSPNPEVVETEWDSNGDPVALSLTFYNWAGPPGQDGQTTISQVLGGVTAAAGYMIGWDPGSGQAQWQPVPVGNWYYATGIVASPANTNSQKQIGAIQVPAQPLAWWPEVKAQANVVGAVDTMVDLVARVSGPSGQICAYGYGNPGASPGTVQAISYGLGPGSANIVPAGQAATIYLYAENQTASANQWSTTARCSFQVRPSFVPL</sequence>
<dbReference type="KEGG" id="mav:MAV_0797"/>
<organism evidence="1 2">
    <name type="scientific">Mycobacterium avium (strain 104)</name>
    <dbReference type="NCBI Taxonomy" id="243243"/>
    <lineage>
        <taxon>Bacteria</taxon>
        <taxon>Bacillati</taxon>
        <taxon>Actinomycetota</taxon>
        <taxon>Actinomycetes</taxon>
        <taxon>Mycobacteriales</taxon>
        <taxon>Mycobacteriaceae</taxon>
        <taxon>Mycobacterium</taxon>
        <taxon>Mycobacterium avium complex (MAC)</taxon>
    </lineage>
</organism>